<sequence length="396" mass="42915">MANHTAVQQQSHVKNLGSSQEPGAELTLRDLRKAYGNGGPDVVGSLSLTVPRGKLVALLGPSGCGKTTTLRMVAGLLAPTSGRIILDGQDISRTPIHKRNMGMVFQSYALFPHMTVDENVAFGLQVRKMSKTKRAELVDTALAMVHMKDLGKRSPRELSGGQQQRVSLARALVVEPKVLLLDEPLSNLDAKLRESMRTEISQIQQRLHTTTLFVTHDQDEALDMSDLVAIMNNGIIEQIGTPAEVYEQPRTEFVARFIGNANLIPVTAIGSAGPAGNYEVSLEGRRFAASGPDVLDVKRCNLLIRPHHLIIDHPRDQSVRTPLKPGLGGVVQTSGYTGDRVSLTIEVGDRSLRASYPARGGHRPQPGDRVTVSWEPSSGYLVPETSASETPCPHTI</sequence>
<dbReference type="SMART" id="SM00382">
    <property type="entry name" value="AAA"/>
    <property type="match status" value="1"/>
</dbReference>
<dbReference type="InterPro" id="IPR027417">
    <property type="entry name" value="P-loop_NTPase"/>
</dbReference>
<evidence type="ECO:0000256" key="1">
    <source>
        <dbReference type="ARBA" id="ARBA00022448"/>
    </source>
</evidence>
<keyword evidence="1" id="KW-0813">Transport</keyword>
<dbReference type="GO" id="GO:0015418">
    <property type="term" value="F:ABC-type quaternary ammonium compound transporting activity"/>
    <property type="evidence" value="ECO:0007669"/>
    <property type="project" value="UniProtKB-EC"/>
</dbReference>
<dbReference type="Pfam" id="PF00005">
    <property type="entry name" value="ABC_tran"/>
    <property type="match status" value="1"/>
</dbReference>
<dbReference type="EC" id="7.6.2.9" evidence="4"/>
<dbReference type="Proteomes" id="UP000195331">
    <property type="component" value="Chromosome"/>
</dbReference>
<dbReference type="OrthoDB" id="9802264at2"/>
<dbReference type="PANTHER" id="PTHR42781:SF4">
    <property type="entry name" value="SPERMIDINE_PUTRESCINE IMPORT ATP-BINDING PROTEIN POTA"/>
    <property type="match status" value="1"/>
</dbReference>
<dbReference type="GO" id="GO:0005524">
    <property type="term" value="F:ATP binding"/>
    <property type="evidence" value="ECO:0007669"/>
    <property type="project" value="UniProtKB-KW"/>
</dbReference>
<accession>A0A1Y0CDF8</accession>
<evidence type="ECO:0000313" key="8">
    <source>
        <dbReference type="Proteomes" id="UP000195331"/>
    </source>
</evidence>
<keyword evidence="2" id="KW-0547">Nucleotide-binding</keyword>
<dbReference type="SUPFAM" id="SSF52540">
    <property type="entry name" value="P-loop containing nucleoside triphosphate hydrolases"/>
    <property type="match status" value="1"/>
</dbReference>
<dbReference type="GO" id="GO:0016887">
    <property type="term" value="F:ATP hydrolysis activity"/>
    <property type="evidence" value="ECO:0007669"/>
    <property type="project" value="InterPro"/>
</dbReference>
<feature type="region of interest" description="Disordered" evidence="5">
    <location>
        <begin position="354"/>
        <end position="396"/>
    </location>
</feature>
<dbReference type="GO" id="GO:0043190">
    <property type="term" value="C:ATP-binding cassette (ABC) transporter complex"/>
    <property type="evidence" value="ECO:0007669"/>
    <property type="project" value="InterPro"/>
</dbReference>
<proteinExistence type="predicted"/>
<evidence type="ECO:0000256" key="3">
    <source>
        <dbReference type="ARBA" id="ARBA00022840"/>
    </source>
</evidence>
<evidence type="ECO:0000313" key="7">
    <source>
        <dbReference type="EMBL" id="ART73309.1"/>
    </source>
</evidence>
<organism evidence="7 8">
    <name type="scientific">Mycobacterium dioxanotrophicus</name>
    <dbReference type="NCBI Taxonomy" id="482462"/>
    <lineage>
        <taxon>Bacteria</taxon>
        <taxon>Bacillati</taxon>
        <taxon>Actinomycetota</taxon>
        <taxon>Actinomycetes</taxon>
        <taxon>Mycobacteriales</taxon>
        <taxon>Mycobacteriaceae</taxon>
        <taxon>Mycobacterium</taxon>
    </lineage>
</organism>
<evidence type="ECO:0000256" key="4">
    <source>
        <dbReference type="ARBA" id="ARBA00066388"/>
    </source>
</evidence>
<keyword evidence="3" id="KW-0067">ATP-binding</keyword>
<dbReference type="FunFam" id="3.40.50.300:FF:000425">
    <property type="entry name" value="Probable ABC transporter, ATP-binding subunit"/>
    <property type="match status" value="1"/>
</dbReference>
<name>A0A1Y0CDF8_9MYCO</name>
<dbReference type="KEGG" id="mdx:BTO20_00400"/>
<dbReference type="PROSITE" id="PS00211">
    <property type="entry name" value="ABC_TRANSPORTER_1"/>
    <property type="match status" value="1"/>
</dbReference>
<dbReference type="InterPro" id="IPR003439">
    <property type="entry name" value="ABC_transporter-like_ATP-bd"/>
</dbReference>
<evidence type="ECO:0000259" key="6">
    <source>
        <dbReference type="PROSITE" id="PS50893"/>
    </source>
</evidence>
<feature type="domain" description="ABC transporter" evidence="6">
    <location>
        <begin position="26"/>
        <end position="258"/>
    </location>
</feature>
<dbReference type="InterPro" id="IPR003593">
    <property type="entry name" value="AAA+_ATPase"/>
</dbReference>
<dbReference type="Gene3D" id="2.40.50.100">
    <property type="match status" value="1"/>
</dbReference>
<dbReference type="Gene3D" id="3.40.50.300">
    <property type="entry name" value="P-loop containing nucleotide triphosphate hydrolases"/>
    <property type="match status" value="1"/>
</dbReference>
<dbReference type="AlphaFoldDB" id="A0A1Y0CDF8"/>
<dbReference type="PANTHER" id="PTHR42781">
    <property type="entry name" value="SPERMIDINE/PUTRESCINE IMPORT ATP-BINDING PROTEIN POTA"/>
    <property type="match status" value="1"/>
</dbReference>
<feature type="region of interest" description="Disordered" evidence="5">
    <location>
        <begin position="1"/>
        <end position="22"/>
    </location>
</feature>
<evidence type="ECO:0000256" key="5">
    <source>
        <dbReference type="SAM" id="MobiDB-lite"/>
    </source>
</evidence>
<dbReference type="InterPro" id="IPR017871">
    <property type="entry name" value="ABC_transporter-like_CS"/>
</dbReference>
<dbReference type="SUPFAM" id="SSF50331">
    <property type="entry name" value="MOP-like"/>
    <property type="match status" value="1"/>
</dbReference>
<dbReference type="Pfam" id="PF08402">
    <property type="entry name" value="TOBE_2"/>
    <property type="match status" value="1"/>
</dbReference>
<dbReference type="InterPro" id="IPR013611">
    <property type="entry name" value="Transp-assoc_OB_typ2"/>
</dbReference>
<dbReference type="PROSITE" id="PS50893">
    <property type="entry name" value="ABC_TRANSPORTER_2"/>
    <property type="match status" value="1"/>
</dbReference>
<dbReference type="EMBL" id="CP020809">
    <property type="protein sequence ID" value="ART73309.1"/>
    <property type="molecule type" value="Genomic_DNA"/>
</dbReference>
<evidence type="ECO:0000256" key="2">
    <source>
        <dbReference type="ARBA" id="ARBA00022741"/>
    </source>
</evidence>
<dbReference type="InterPro" id="IPR008995">
    <property type="entry name" value="Mo/tungstate-bd_C_term_dom"/>
</dbReference>
<protein>
    <recommendedName>
        <fullName evidence="4">ABC-type quaternary amine transporter</fullName>
        <ecNumber evidence="4">7.6.2.9</ecNumber>
    </recommendedName>
</protein>
<reference evidence="7 8" key="1">
    <citation type="submission" date="2017-04" db="EMBL/GenBank/DDBJ databases">
        <title>Whole Genome Sequence of 1,4-Dioxane Degrading Bacterium Mycobacterium dioxanotrophicus PH-06.</title>
        <authorList>
            <person name="He Y."/>
        </authorList>
    </citation>
    <scope>NUCLEOTIDE SEQUENCE [LARGE SCALE GENOMIC DNA]</scope>
    <source>
        <strain evidence="7 8">PH-06</strain>
    </source>
</reference>
<keyword evidence="8" id="KW-1185">Reference proteome</keyword>
<feature type="compositionally biased region" description="Polar residues" evidence="5">
    <location>
        <begin position="1"/>
        <end position="21"/>
    </location>
</feature>
<gene>
    <name evidence="7" type="ORF">BTO20_00400</name>
</gene>
<dbReference type="InterPro" id="IPR050093">
    <property type="entry name" value="ABC_SmlMolc_Importer"/>
</dbReference>